<comment type="caution">
    <text evidence="6">The sequence shown here is derived from an EMBL/GenBank/DDBJ whole genome shotgun (WGS) entry which is preliminary data.</text>
</comment>
<evidence type="ECO:0000256" key="2">
    <source>
        <dbReference type="ARBA" id="ARBA00022980"/>
    </source>
</evidence>
<protein>
    <recommendedName>
        <fullName evidence="8">Ribosomal protein/NADH dehydrogenase domain-containing protein</fullName>
    </recommendedName>
</protein>
<comment type="subcellular location">
    <subcellularLocation>
        <location evidence="1">Mitochondrion</location>
    </subcellularLocation>
</comment>
<accession>A0ABR3J4S0</accession>
<evidence type="ECO:0000256" key="4">
    <source>
        <dbReference type="ARBA" id="ARBA00023274"/>
    </source>
</evidence>
<keyword evidence="4" id="KW-0687">Ribonucleoprotein</keyword>
<keyword evidence="3" id="KW-0496">Mitochondrion</keyword>
<dbReference type="EMBL" id="JASNQZ010000011">
    <property type="protein sequence ID" value="KAL0950498.1"/>
    <property type="molecule type" value="Genomic_DNA"/>
</dbReference>
<organism evidence="6 7">
    <name type="scientific">Hohenbuehelia grisea</name>
    <dbReference type="NCBI Taxonomy" id="104357"/>
    <lineage>
        <taxon>Eukaryota</taxon>
        <taxon>Fungi</taxon>
        <taxon>Dikarya</taxon>
        <taxon>Basidiomycota</taxon>
        <taxon>Agaricomycotina</taxon>
        <taxon>Agaricomycetes</taxon>
        <taxon>Agaricomycetidae</taxon>
        <taxon>Agaricales</taxon>
        <taxon>Pleurotineae</taxon>
        <taxon>Pleurotaceae</taxon>
        <taxon>Hohenbuehelia</taxon>
    </lineage>
</organism>
<feature type="region of interest" description="Disordered" evidence="5">
    <location>
        <begin position="148"/>
        <end position="213"/>
    </location>
</feature>
<feature type="compositionally biased region" description="Polar residues" evidence="5">
    <location>
        <begin position="176"/>
        <end position="189"/>
    </location>
</feature>
<gene>
    <name evidence="6" type="ORF">HGRIS_007307</name>
</gene>
<evidence type="ECO:0000256" key="1">
    <source>
        <dbReference type="ARBA" id="ARBA00004173"/>
    </source>
</evidence>
<keyword evidence="7" id="KW-1185">Reference proteome</keyword>
<evidence type="ECO:0000313" key="7">
    <source>
        <dbReference type="Proteomes" id="UP001556367"/>
    </source>
</evidence>
<evidence type="ECO:0000256" key="3">
    <source>
        <dbReference type="ARBA" id="ARBA00023128"/>
    </source>
</evidence>
<dbReference type="PANTHER" id="PTHR13274:SF2">
    <property type="entry name" value="SMALL RIBOSOMAL SUBUNIT PROTEIN MS25"/>
    <property type="match status" value="1"/>
</dbReference>
<proteinExistence type="predicted"/>
<dbReference type="PANTHER" id="PTHR13274">
    <property type="entry name" value="MITOCHONDRIAL RIBOSOMAL PROTEIN S25"/>
    <property type="match status" value="1"/>
</dbReference>
<dbReference type="SUPFAM" id="SSF52833">
    <property type="entry name" value="Thioredoxin-like"/>
    <property type="match status" value="1"/>
</dbReference>
<keyword evidence="2" id="KW-0689">Ribosomal protein</keyword>
<dbReference type="Proteomes" id="UP001556367">
    <property type="component" value="Unassembled WGS sequence"/>
</dbReference>
<evidence type="ECO:0008006" key="8">
    <source>
        <dbReference type="Google" id="ProtNLM"/>
    </source>
</evidence>
<dbReference type="InterPro" id="IPR036249">
    <property type="entry name" value="Thioredoxin-like_sf"/>
</dbReference>
<reference evidence="7" key="1">
    <citation type="submission" date="2024-06" db="EMBL/GenBank/DDBJ databases">
        <title>Multi-omics analyses provide insights into the biosynthesis of the anticancer antibiotic pleurotin in Hohenbuehelia grisea.</title>
        <authorList>
            <person name="Weaver J.A."/>
            <person name="Alberti F."/>
        </authorList>
    </citation>
    <scope>NUCLEOTIDE SEQUENCE [LARGE SCALE GENOMIC DNA]</scope>
    <source>
        <strain evidence="7">T-177</strain>
    </source>
</reference>
<evidence type="ECO:0000313" key="6">
    <source>
        <dbReference type="EMBL" id="KAL0950498.1"/>
    </source>
</evidence>
<evidence type="ECO:0000256" key="5">
    <source>
        <dbReference type="SAM" id="MobiDB-lite"/>
    </source>
</evidence>
<dbReference type="Gene3D" id="3.40.30.10">
    <property type="entry name" value="Glutaredoxin"/>
    <property type="match status" value="1"/>
</dbReference>
<name>A0ABR3J4S0_9AGAR</name>
<sequence>MSLKAHTDKHNADFSRFADSRHWTLQAAMVRQPRTIPGPSRLSKILSNLKAAPRLELANLRSLKLTLASRNDHFGARHFLKEDLPRIQWANPDLAIEVSKMRKSRTEGWHPELELQFEDGSKRLLDLQDKWSSSIVRELMDTAGAPSWSRWKKEAAAAGRPVLPGEENEIQKRTKSSSSPSLQATTPDLSSEPAIPDLSSLPPPKTGAAAVLP</sequence>
<dbReference type="InterPro" id="IPR040049">
    <property type="entry name" value="Ribosomal_mS25/mL61"/>
</dbReference>